<evidence type="ECO:0000256" key="1">
    <source>
        <dbReference type="SAM" id="Phobius"/>
    </source>
</evidence>
<name>A0A6J7LGW0_9ZZZZ</name>
<gene>
    <name evidence="2" type="ORF">UFOPK3662_04004</name>
</gene>
<accession>A0A6J7LGW0</accession>
<keyword evidence="1" id="KW-0812">Transmembrane</keyword>
<feature type="transmembrane region" description="Helical" evidence="1">
    <location>
        <begin position="71"/>
        <end position="94"/>
    </location>
</feature>
<proteinExistence type="predicted"/>
<protein>
    <submittedName>
        <fullName evidence="2">Unannotated protein</fullName>
    </submittedName>
</protein>
<keyword evidence="1" id="KW-0472">Membrane</keyword>
<sequence>MTDDTTTTPTDWDQSEGPALDSPALGAIALVVAILSALCSLTYLFSVFTYLGAAVAVPLGVLARGVPRSHALGNAAIAVAAVACLVATAVLISVGG</sequence>
<feature type="transmembrane region" description="Helical" evidence="1">
    <location>
        <begin position="27"/>
        <end position="59"/>
    </location>
</feature>
<keyword evidence="1" id="KW-1133">Transmembrane helix</keyword>
<dbReference type="AlphaFoldDB" id="A0A6J7LGW0"/>
<dbReference type="EMBL" id="CAFBMW010000074">
    <property type="protein sequence ID" value="CAB4967367.1"/>
    <property type="molecule type" value="Genomic_DNA"/>
</dbReference>
<reference evidence="2" key="1">
    <citation type="submission" date="2020-05" db="EMBL/GenBank/DDBJ databases">
        <authorList>
            <person name="Chiriac C."/>
            <person name="Salcher M."/>
            <person name="Ghai R."/>
            <person name="Kavagutti S V."/>
        </authorList>
    </citation>
    <scope>NUCLEOTIDE SEQUENCE</scope>
</reference>
<organism evidence="2">
    <name type="scientific">freshwater metagenome</name>
    <dbReference type="NCBI Taxonomy" id="449393"/>
    <lineage>
        <taxon>unclassified sequences</taxon>
        <taxon>metagenomes</taxon>
        <taxon>ecological metagenomes</taxon>
    </lineage>
</organism>
<evidence type="ECO:0000313" key="2">
    <source>
        <dbReference type="EMBL" id="CAB4967367.1"/>
    </source>
</evidence>